<dbReference type="InterPro" id="IPR011990">
    <property type="entry name" value="TPR-like_helical_dom_sf"/>
</dbReference>
<dbReference type="Proteomes" id="UP000087171">
    <property type="component" value="Chromosome Ca7"/>
</dbReference>
<dbReference type="GeneID" id="101502186"/>
<protein>
    <submittedName>
        <fullName evidence="6">Uncharacterized protein LOC101502186</fullName>
    </submittedName>
</protein>
<keyword evidence="2" id="KW-0802">TPR repeat</keyword>
<dbReference type="AlphaFoldDB" id="A0A1S2YTT0"/>
<keyword evidence="4" id="KW-1133">Transmembrane helix</keyword>
<feature type="repeat" description="TPR" evidence="2">
    <location>
        <begin position="170"/>
        <end position="203"/>
    </location>
</feature>
<comment type="similarity">
    <text evidence="1">Belongs to the TTC36 family.</text>
</comment>
<keyword evidence="4" id="KW-0812">Transmembrane</keyword>
<dbReference type="KEGG" id="cam:101502186"/>
<accession>A0A1S2YTT0</accession>
<evidence type="ECO:0000256" key="1">
    <source>
        <dbReference type="ARBA" id="ARBA00006995"/>
    </source>
</evidence>
<dbReference type="RefSeq" id="XP_004509789.1">
    <property type="nucleotide sequence ID" value="XM_004509732.2"/>
</dbReference>
<dbReference type="eggNOG" id="ENOG502RXHU">
    <property type="taxonomic scope" value="Eukaryota"/>
</dbReference>
<evidence type="ECO:0000256" key="2">
    <source>
        <dbReference type="PROSITE-ProRule" id="PRU00339"/>
    </source>
</evidence>
<dbReference type="Gene3D" id="1.25.40.10">
    <property type="entry name" value="Tetratricopeptide repeat domain"/>
    <property type="match status" value="1"/>
</dbReference>
<keyword evidence="4" id="KW-0472">Membrane</keyword>
<dbReference type="OrthoDB" id="1870799at2759"/>
<proteinExistence type="inferred from homology"/>
<dbReference type="InterPro" id="IPR019734">
    <property type="entry name" value="TPR_rpt"/>
</dbReference>
<evidence type="ECO:0000313" key="5">
    <source>
        <dbReference type="Proteomes" id="UP000087171"/>
    </source>
</evidence>
<keyword evidence="5" id="KW-1185">Reference proteome</keyword>
<dbReference type="PROSITE" id="PS50005">
    <property type="entry name" value="TPR"/>
    <property type="match status" value="1"/>
</dbReference>
<feature type="region of interest" description="Disordered" evidence="3">
    <location>
        <begin position="32"/>
        <end position="73"/>
    </location>
</feature>
<feature type="compositionally biased region" description="Basic residues" evidence="3">
    <location>
        <begin position="56"/>
        <end position="69"/>
    </location>
</feature>
<dbReference type="InterPro" id="IPR038906">
    <property type="entry name" value="TTC36"/>
</dbReference>
<dbReference type="PANTHER" id="PTHR21405">
    <property type="entry name" value="CDNA SEQUENCE BC021608"/>
    <property type="match status" value="1"/>
</dbReference>
<name>A0A1S2YTT0_CICAR</name>
<dbReference type="PaxDb" id="3827-XP_004509789.1"/>
<evidence type="ECO:0000313" key="6">
    <source>
        <dbReference type="RefSeq" id="XP_004509789.1"/>
    </source>
</evidence>
<evidence type="ECO:0000256" key="4">
    <source>
        <dbReference type="SAM" id="Phobius"/>
    </source>
</evidence>
<reference evidence="6" key="2">
    <citation type="submission" date="2025-08" db="UniProtKB">
        <authorList>
            <consortium name="RefSeq"/>
        </authorList>
    </citation>
    <scope>IDENTIFICATION</scope>
    <source>
        <tissue evidence="6">Etiolated seedlings</tissue>
    </source>
</reference>
<dbReference type="Pfam" id="PF13181">
    <property type="entry name" value="TPR_8"/>
    <property type="match status" value="1"/>
</dbReference>
<evidence type="ECO:0000256" key="3">
    <source>
        <dbReference type="SAM" id="MobiDB-lite"/>
    </source>
</evidence>
<dbReference type="STRING" id="3827.A0A1S2YTT0"/>
<feature type="transmembrane region" description="Helical" evidence="4">
    <location>
        <begin position="6"/>
        <end position="26"/>
    </location>
</feature>
<organism evidence="5 6">
    <name type="scientific">Cicer arietinum</name>
    <name type="common">Chickpea</name>
    <name type="synonym">Garbanzo</name>
    <dbReference type="NCBI Taxonomy" id="3827"/>
    <lineage>
        <taxon>Eukaryota</taxon>
        <taxon>Viridiplantae</taxon>
        <taxon>Streptophyta</taxon>
        <taxon>Embryophyta</taxon>
        <taxon>Tracheophyta</taxon>
        <taxon>Spermatophyta</taxon>
        <taxon>Magnoliopsida</taxon>
        <taxon>eudicotyledons</taxon>
        <taxon>Gunneridae</taxon>
        <taxon>Pentapetalae</taxon>
        <taxon>rosids</taxon>
        <taxon>fabids</taxon>
        <taxon>Fabales</taxon>
        <taxon>Fabaceae</taxon>
        <taxon>Papilionoideae</taxon>
        <taxon>50 kb inversion clade</taxon>
        <taxon>NPAAA clade</taxon>
        <taxon>Hologalegina</taxon>
        <taxon>IRL clade</taxon>
        <taxon>Cicereae</taxon>
        <taxon>Cicer</taxon>
    </lineage>
</organism>
<dbReference type="PANTHER" id="PTHR21405:SF0">
    <property type="entry name" value="TETRATRICOPEPTIDE REPEAT PROTEIN 36"/>
    <property type="match status" value="1"/>
</dbReference>
<gene>
    <name evidence="6" type="primary">LOC101502186</name>
</gene>
<dbReference type="SMART" id="SM00028">
    <property type="entry name" value="TPR"/>
    <property type="match status" value="2"/>
</dbReference>
<dbReference type="SUPFAM" id="SSF48452">
    <property type="entry name" value="TPR-like"/>
    <property type="match status" value="1"/>
</dbReference>
<sequence>MTSLVAIIQLGILILTLSVFFLMHTFRNQTIQSKTRTRNKTRQPEQNRHLNQASRHLNRARSTAHKAQHTKNALSEANQALSITPKDPSVHILRARALYIAGHRATAIRSLDSALSLPAAKFLNPTERADALVFRAEMKLAVNRRRRVDSAIEDLVEAIGVSGEGSESKSEAMCLLAKCYEWKGMIEEAKNAFLKVVDVDPDSIEARNGLNRLGP</sequence>
<reference evidence="5" key="1">
    <citation type="journal article" date="2013" name="Nat. Biotechnol.">
        <title>Draft genome sequence of chickpea (Cicer arietinum) provides a resource for trait improvement.</title>
        <authorList>
            <person name="Varshney R.K."/>
            <person name="Song C."/>
            <person name="Saxena R.K."/>
            <person name="Azam S."/>
            <person name="Yu S."/>
            <person name="Sharpe A.G."/>
            <person name="Cannon S."/>
            <person name="Baek J."/>
            <person name="Rosen B.D."/>
            <person name="Tar'an B."/>
            <person name="Millan T."/>
            <person name="Zhang X."/>
            <person name="Ramsay L.D."/>
            <person name="Iwata A."/>
            <person name="Wang Y."/>
            <person name="Nelson W."/>
            <person name="Farmer A.D."/>
            <person name="Gaur P.M."/>
            <person name="Soderlund C."/>
            <person name="Penmetsa R.V."/>
            <person name="Xu C."/>
            <person name="Bharti A.K."/>
            <person name="He W."/>
            <person name="Winter P."/>
            <person name="Zhao S."/>
            <person name="Hane J.K."/>
            <person name="Carrasquilla-Garcia N."/>
            <person name="Condie J.A."/>
            <person name="Upadhyaya H.D."/>
            <person name="Luo M.C."/>
            <person name="Thudi M."/>
            <person name="Gowda C.L."/>
            <person name="Singh N.P."/>
            <person name="Lichtenzveig J."/>
            <person name="Gali K.K."/>
            <person name="Rubio J."/>
            <person name="Nadarajan N."/>
            <person name="Dolezel J."/>
            <person name="Bansal K.C."/>
            <person name="Xu X."/>
            <person name="Edwards D."/>
            <person name="Zhang G."/>
            <person name="Kahl G."/>
            <person name="Gil J."/>
            <person name="Singh K.B."/>
            <person name="Datta S.K."/>
            <person name="Jackson S.A."/>
            <person name="Wang J."/>
            <person name="Cook D.R."/>
        </authorList>
    </citation>
    <scope>NUCLEOTIDE SEQUENCE [LARGE SCALE GENOMIC DNA]</scope>
    <source>
        <strain evidence="5">cv. CDC Frontier</strain>
    </source>
</reference>